<reference evidence="4" key="1">
    <citation type="journal article" date="2019" name="Int. J. Syst. Evol. Microbiol.">
        <title>The Global Catalogue of Microorganisms (GCM) 10K type strain sequencing project: providing services to taxonomists for standard genome sequencing and annotation.</title>
        <authorList>
            <consortium name="The Broad Institute Genomics Platform"/>
            <consortium name="The Broad Institute Genome Sequencing Center for Infectious Disease"/>
            <person name="Wu L."/>
            <person name="Ma J."/>
        </authorList>
    </citation>
    <scope>NUCLEOTIDE SEQUENCE [LARGE SCALE GENOMIC DNA]</scope>
    <source>
        <strain evidence="4">JCM 6307</strain>
    </source>
</reference>
<feature type="signal peptide" evidence="2">
    <location>
        <begin position="1"/>
        <end position="20"/>
    </location>
</feature>
<evidence type="ECO:0000313" key="3">
    <source>
        <dbReference type="EMBL" id="GAA2503587.1"/>
    </source>
</evidence>
<comment type="caution">
    <text evidence="3">The sequence shown here is derived from an EMBL/GenBank/DDBJ whole genome shotgun (WGS) entry which is preliminary data.</text>
</comment>
<dbReference type="RefSeq" id="WP_344385089.1">
    <property type="nucleotide sequence ID" value="NZ_BAAATA010000034.1"/>
</dbReference>
<keyword evidence="4" id="KW-1185">Reference proteome</keyword>
<dbReference type="EMBL" id="BAAATA010000034">
    <property type="protein sequence ID" value="GAA2503587.1"/>
    <property type="molecule type" value="Genomic_DNA"/>
</dbReference>
<proteinExistence type="predicted"/>
<evidence type="ECO:0000313" key="4">
    <source>
        <dbReference type="Proteomes" id="UP001501358"/>
    </source>
</evidence>
<dbReference type="Proteomes" id="UP001501358">
    <property type="component" value="Unassembled WGS sequence"/>
</dbReference>
<gene>
    <name evidence="3" type="ORF">GCM10010406_45180</name>
</gene>
<sequence>MRTRRSPAVALPLLAALLLAGCSVLPNGSSDSPSLSAPGDPDPDNPRTGPKHPKTGQWYRYDMYTHCGIETVRFAGRWWKVSAIHTDIDSDVAGGRVDWSYDYTPGYMQLSSDGTVVFQTAGQPPITFVPGDEPAGCA</sequence>
<name>A0ABP5ZSP9_9ACTN</name>
<feature type="chain" id="PRO_5045548747" description="Lipoprotein" evidence="2">
    <location>
        <begin position="21"/>
        <end position="138"/>
    </location>
</feature>
<protein>
    <recommendedName>
        <fullName evidence="5">Lipoprotein</fullName>
    </recommendedName>
</protein>
<evidence type="ECO:0008006" key="5">
    <source>
        <dbReference type="Google" id="ProtNLM"/>
    </source>
</evidence>
<feature type="region of interest" description="Disordered" evidence="1">
    <location>
        <begin position="28"/>
        <end position="55"/>
    </location>
</feature>
<evidence type="ECO:0000256" key="1">
    <source>
        <dbReference type="SAM" id="MobiDB-lite"/>
    </source>
</evidence>
<organism evidence="3 4">
    <name type="scientific">Streptomyces thermolineatus</name>
    <dbReference type="NCBI Taxonomy" id="44033"/>
    <lineage>
        <taxon>Bacteria</taxon>
        <taxon>Bacillati</taxon>
        <taxon>Actinomycetota</taxon>
        <taxon>Actinomycetes</taxon>
        <taxon>Kitasatosporales</taxon>
        <taxon>Streptomycetaceae</taxon>
        <taxon>Streptomyces</taxon>
    </lineage>
</organism>
<keyword evidence="2" id="KW-0732">Signal</keyword>
<evidence type="ECO:0000256" key="2">
    <source>
        <dbReference type="SAM" id="SignalP"/>
    </source>
</evidence>
<dbReference type="PROSITE" id="PS51257">
    <property type="entry name" value="PROKAR_LIPOPROTEIN"/>
    <property type="match status" value="1"/>
</dbReference>
<accession>A0ABP5ZSP9</accession>